<evidence type="ECO:0000259" key="1">
    <source>
        <dbReference type="Pfam" id="PF00534"/>
    </source>
</evidence>
<dbReference type="InterPro" id="IPR001296">
    <property type="entry name" value="Glyco_trans_1"/>
</dbReference>
<dbReference type="GO" id="GO:0016757">
    <property type="term" value="F:glycosyltransferase activity"/>
    <property type="evidence" value="ECO:0007669"/>
    <property type="project" value="InterPro"/>
</dbReference>
<dbReference type="Pfam" id="PF00534">
    <property type="entry name" value="Glycos_transf_1"/>
    <property type="match status" value="1"/>
</dbReference>
<proteinExistence type="predicted"/>
<dbReference type="Pfam" id="PF13439">
    <property type="entry name" value="Glyco_transf_4"/>
    <property type="match status" value="1"/>
</dbReference>
<keyword evidence="4" id="KW-1185">Reference proteome</keyword>
<dbReference type="AlphaFoldDB" id="A0A2T5G1M4"/>
<dbReference type="PANTHER" id="PTHR12526:SF595">
    <property type="entry name" value="BLL5217 PROTEIN"/>
    <property type="match status" value="1"/>
</dbReference>
<dbReference type="Proteomes" id="UP000244162">
    <property type="component" value="Unassembled WGS sequence"/>
</dbReference>
<organism evidence="3 4">
    <name type="scientific">Sphingomonas oleivorans</name>
    <dbReference type="NCBI Taxonomy" id="1735121"/>
    <lineage>
        <taxon>Bacteria</taxon>
        <taxon>Pseudomonadati</taxon>
        <taxon>Pseudomonadota</taxon>
        <taxon>Alphaproteobacteria</taxon>
        <taxon>Sphingomonadales</taxon>
        <taxon>Sphingomonadaceae</taxon>
        <taxon>Sphingomonas</taxon>
    </lineage>
</organism>
<dbReference type="InterPro" id="IPR028098">
    <property type="entry name" value="Glyco_trans_4-like_N"/>
</dbReference>
<sequence>MRIAMLAPISWRTPPRHYGPWELVTSLLTEGLVARGVDVTLFATRDSLTAGTLAGICPAPYSEDASIDPKVWEMLHVAHVFERAGEYDLIHNQADFVPLAFSRLVDTPLVTTIHGFSSPRILPTYREYEDRVAYVSISHADRAPGLRYAATIHHGIPIDAFPFDPQGGENLLFFGRIHPDKGAAEAIEVAARAGRRLVMAGIVQDQGYHMQQVAPAIDGDKVRYFGPVGGEMRTRTLGSARALLHLINFEEPFGLSVIEAMACGTPVIATRRGSMPELIDHGVTGFLVDSLAEAVDAIARIDEIDRAACRAAVAARFSVDHMVDRYLDLYRSILGRA</sequence>
<name>A0A2T5G1M4_9SPHN</name>
<feature type="domain" description="Glycosyltransferase subfamily 4-like N-terminal" evidence="2">
    <location>
        <begin position="26"/>
        <end position="132"/>
    </location>
</feature>
<gene>
    <name evidence="3" type="ORF">CLG96_02590</name>
</gene>
<dbReference type="PANTHER" id="PTHR12526">
    <property type="entry name" value="GLYCOSYLTRANSFERASE"/>
    <property type="match status" value="1"/>
</dbReference>
<evidence type="ECO:0000313" key="3">
    <source>
        <dbReference type="EMBL" id="PTQ13046.1"/>
    </source>
</evidence>
<accession>A0A2T5G1M4</accession>
<comment type="caution">
    <text evidence="3">The sequence shown here is derived from an EMBL/GenBank/DDBJ whole genome shotgun (WGS) entry which is preliminary data.</text>
</comment>
<protein>
    <submittedName>
        <fullName evidence="3">Glycosyl transferase</fullName>
    </submittedName>
</protein>
<dbReference type="OrthoDB" id="9801573at2"/>
<dbReference type="CDD" id="cd03802">
    <property type="entry name" value="GT4_AviGT4-like"/>
    <property type="match status" value="1"/>
</dbReference>
<evidence type="ECO:0000313" key="4">
    <source>
        <dbReference type="Proteomes" id="UP000244162"/>
    </source>
</evidence>
<reference evidence="3 4" key="1">
    <citation type="submission" date="2017-09" db="EMBL/GenBank/DDBJ databases">
        <title>Sphingomonas panjinensis sp.nov., isolated from oil-contaminated soil.</title>
        <authorList>
            <person name="Wang L."/>
            <person name="Chen L."/>
        </authorList>
    </citation>
    <scope>NUCLEOTIDE SEQUENCE [LARGE SCALE GENOMIC DNA]</scope>
    <source>
        <strain evidence="3 4">FW-11</strain>
    </source>
</reference>
<feature type="domain" description="Glycosyl transferase family 1" evidence="1">
    <location>
        <begin position="168"/>
        <end position="300"/>
    </location>
</feature>
<evidence type="ECO:0000259" key="2">
    <source>
        <dbReference type="Pfam" id="PF13439"/>
    </source>
</evidence>
<keyword evidence="3" id="KW-0808">Transferase</keyword>
<dbReference type="Gene3D" id="3.40.50.2000">
    <property type="entry name" value="Glycogen Phosphorylase B"/>
    <property type="match status" value="2"/>
</dbReference>
<dbReference type="EMBL" id="NWBU01000004">
    <property type="protein sequence ID" value="PTQ13046.1"/>
    <property type="molecule type" value="Genomic_DNA"/>
</dbReference>
<dbReference type="RefSeq" id="WP_107966282.1">
    <property type="nucleotide sequence ID" value="NZ_NWBU01000004.1"/>
</dbReference>
<dbReference type="SUPFAM" id="SSF53756">
    <property type="entry name" value="UDP-Glycosyltransferase/glycogen phosphorylase"/>
    <property type="match status" value="1"/>
</dbReference>